<dbReference type="InterPro" id="IPR007730">
    <property type="entry name" value="SPOR-like_dom"/>
</dbReference>
<dbReference type="Gene3D" id="3.30.70.1070">
    <property type="entry name" value="Sporulation related repeat"/>
    <property type="match status" value="1"/>
</dbReference>
<evidence type="ECO:0000313" key="4">
    <source>
        <dbReference type="Proteomes" id="UP001139451"/>
    </source>
</evidence>
<dbReference type="Pfam" id="PF05036">
    <property type="entry name" value="SPOR"/>
    <property type="match status" value="1"/>
</dbReference>
<dbReference type="InterPro" id="IPR036680">
    <property type="entry name" value="SPOR-like_sf"/>
</dbReference>
<protein>
    <submittedName>
        <fullName evidence="3">SPOR domain-containing protein</fullName>
    </submittedName>
</protein>
<evidence type="ECO:0000259" key="2">
    <source>
        <dbReference type="Pfam" id="PF05036"/>
    </source>
</evidence>
<feature type="compositionally biased region" description="Low complexity" evidence="1">
    <location>
        <begin position="168"/>
        <end position="183"/>
    </location>
</feature>
<keyword evidence="4" id="KW-1185">Reference proteome</keyword>
<evidence type="ECO:0000256" key="1">
    <source>
        <dbReference type="SAM" id="MobiDB-lite"/>
    </source>
</evidence>
<gene>
    <name evidence="3" type="ORF">M9978_01490</name>
</gene>
<dbReference type="EMBL" id="JAMLDX010000001">
    <property type="protein sequence ID" value="MCP3729090.1"/>
    <property type="molecule type" value="Genomic_DNA"/>
</dbReference>
<feature type="compositionally biased region" description="Low complexity" evidence="1">
    <location>
        <begin position="17"/>
        <end position="28"/>
    </location>
</feature>
<organism evidence="3 4">
    <name type="scientific">Sphingomonas tagetis</name>
    <dbReference type="NCBI Taxonomy" id="2949092"/>
    <lineage>
        <taxon>Bacteria</taxon>
        <taxon>Pseudomonadati</taxon>
        <taxon>Pseudomonadota</taxon>
        <taxon>Alphaproteobacteria</taxon>
        <taxon>Sphingomonadales</taxon>
        <taxon>Sphingomonadaceae</taxon>
        <taxon>Sphingomonas</taxon>
    </lineage>
</organism>
<sequence length="264" mass="26619">MGIALCGAWSAQASAQAGASYAPPQAEGGPPPSEGPQGSSQRKPGEERYDRVGYAGYAGEGAGVFATSDLLPAGSHAEVTALDTGRTIIVAIRGGGSGLIDLSGAAAKQLGVTGNPAVRVRRVTASAQDAAQLAAGEPAPLRADAPQVLLVGLRRQLKDADTPKPQSAAVRRPARPAAATPVKQPKPAPAPASRATRGLFVQVAALSNVQRARALADQLGGVVRSAGNVHRVQTGPYPNAAAAQRARADAARRGYGDARVVSVP</sequence>
<name>A0A9X2HNJ4_9SPHN</name>
<dbReference type="PANTHER" id="PTHR34183">
    <property type="entry name" value="ENDOLYTIC PEPTIDOGLYCAN TRANSGLYCOSYLASE RLPA"/>
    <property type="match status" value="1"/>
</dbReference>
<dbReference type="SUPFAM" id="SSF110997">
    <property type="entry name" value="Sporulation related repeat"/>
    <property type="match status" value="1"/>
</dbReference>
<comment type="caution">
    <text evidence="3">The sequence shown here is derived from an EMBL/GenBank/DDBJ whole genome shotgun (WGS) entry which is preliminary data.</text>
</comment>
<dbReference type="RefSeq" id="WP_254291077.1">
    <property type="nucleotide sequence ID" value="NZ_JAMLDX010000001.1"/>
</dbReference>
<dbReference type="Gene3D" id="2.40.40.10">
    <property type="entry name" value="RlpA-like domain"/>
    <property type="match status" value="1"/>
</dbReference>
<feature type="region of interest" description="Disordered" evidence="1">
    <location>
        <begin position="17"/>
        <end position="46"/>
    </location>
</feature>
<accession>A0A9X2HNJ4</accession>
<proteinExistence type="predicted"/>
<reference evidence="3" key="1">
    <citation type="submission" date="2022-05" db="EMBL/GenBank/DDBJ databases">
        <title>Sphingomonas sp. strain MG17 Genome sequencing and assembly.</title>
        <authorList>
            <person name="Kim I."/>
        </authorList>
    </citation>
    <scope>NUCLEOTIDE SEQUENCE</scope>
    <source>
        <strain evidence="3">MG17</strain>
    </source>
</reference>
<dbReference type="GO" id="GO:0042834">
    <property type="term" value="F:peptidoglycan binding"/>
    <property type="evidence" value="ECO:0007669"/>
    <property type="project" value="InterPro"/>
</dbReference>
<dbReference type="PANTHER" id="PTHR34183:SF8">
    <property type="entry name" value="ENDOLYTIC PEPTIDOGLYCAN TRANSGLYCOSYLASE RLPA-RELATED"/>
    <property type="match status" value="1"/>
</dbReference>
<feature type="domain" description="SPOR" evidence="2">
    <location>
        <begin position="197"/>
        <end position="257"/>
    </location>
</feature>
<dbReference type="Proteomes" id="UP001139451">
    <property type="component" value="Unassembled WGS sequence"/>
</dbReference>
<feature type="region of interest" description="Disordered" evidence="1">
    <location>
        <begin position="157"/>
        <end position="194"/>
    </location>
</feature>
<dbReference type="InterPro" id="IPR036908">
    <property type="entry name" value="RlpA-like_sf"/>
</dbReference>
<dbReference type="AlphaFoldDB" id="A0A9X2HNJ4"/>
<evidence type="ECO:0000313" key="3">
    <source>
        <dbReference type="EMBL" id="MCP3729090.1"/>
    </source>
</evidence>